<dbReference type="EMBL" id="CM000131">
    <property type="protein sequence ID" value="EAZ01710.1"/>
    <property type="molecule type" value="Genomic_DNA"/>
</dbReference>
<dbReference type="AlphaFoldDB" id="A2YF49"/>
<protein>
    <submittedName>
        <fullName evidence="1">Uncharacterized protein</fullName>
    </submittedName>
</protein>
<dbReference type="Proteomes" id="UP000007015">
    <property type="component" value="Chromosome 6"/>
</dbReference>
<reference evidence="1 2" key="1">
    <citation type="journal article" date="2005" name="PLoS Biol.">
        <title>The genomes of Oryza sativa: a history of duplications.</title>
        <authorList>
            <person name="Yu J."/>
            <person name="Wang J."/>
            <person name="Lin W."/>
            <person name="Li S."/>
            <person name="Li H."/>
            <person name="Zhou J."/>
            <person name="Ni P."/>
            <person name="Dong W."/>
            <person name="Hu S."/>
            <person name="Zeng C."/>
            <person name="Zhang J."/>
            <person name="Zhang Y."/>
            <person name="Li R."/>
            <person name="Xu Z."/>
            <person name="Li S."/>
            <person name="Li X."/>
            <person name="Zheng H."/>
            <person name="Cong L."/>
            <person name="Lin L."/>
            <person name="Yin J."/>
            <person name="Geng J."/>
            <person name="Li G."/>
            <person name="Shi J."/>
            <person name="Liu J."/>
            <person name="Lv H."/>
            <person name="Li J."/>
            <person name="Wang J."/>
            <person name="Deng Y."/>
            <person name="Ran L."/>
            <person name="Shi X."/>
            <person name="Wang X."/>
            <person name="Wu Q."/>
            <person name="Li C."/>
            <person name="Ren X."/>
            <person name="Wang J."/>
            <person name="Wang X."/>
            <person name="Li D."/>
            <person name="Liu D."/>
            <person name="Zhang X."/>
            <person name="Ji Z."/>
            <person name="Zhao W."/>
            <person name="Sun Y."/>
            <person name="Zhang Z."/>
            <person name="Bao J."/>
            <person name="Han Y."/>
            <person name="Dong L."/>
            <person name="Ji J."/>
            <person name="Chen P."/>
            <person name="Wu S."/>
            <person name="Liu J."/>
            <person name="Xiao Y."/>
            <person name="Bu D."/>
            <person name="Tan J."/>
            <person name="Yang L."/>
            <person name="Ye C."/>
            <person name="Zhang J."/>
            <person name="Xu J."/>
            <person name="Zhou Y."/>
            <person name="Yu Y."/>
            <person name="Zhang B."/>
            <person name="Zhuang S."/>
            <person name="Wei H."/>
            <person name="Liu B."/>
            <person name="Lei M."/>
            <person name="Yu H."/>
            <person name="Li Y."/>
            <person name="Xu H."/>
            <person name="Wei S."/>
            <person name="He X."/>
            <person name="Fang L."/>
            <person name="Zhang Z."/>
            <person name="Zhang Y."/>
            <person name="Huang X."/>
            <person name="Su Z."/>
            <person name="Tong W."/>
            <person name="Li J."/>
            <person name="Tong Z."/>
            <person name="Li S."/>
            <person name="Ye J."/>
            <person name="Wang L."/>
            <person name="Fang L."/>
            <person name="Lei T."/>
            <person name="Chen C."/>
            <person name="Chen H."/>
            <person name="Xu Z."/>
            <person name="Li H."/>
            <person name="Huang H."/>
            <person name="Zhang F."/>
            <person name="Xu H."/>
            <person name="Li N."/>
            <person name="Zhao C."/>
            <person name="Li S."/>
            <person name="Dong L."/>
            <person name="Huang Y."/>
            <person name="Li L."/>
            <person name="Xi Y."/>
            <person name="Qi Q."/>
            <person name="Li W."/>
            <person name="Zhang B."/>
            <person name="Hu W."/>
            <person name="Zhang Y."/>
            <person name="Tian X."/>
            <person name="Jiao Y."/>
            <person name="Liang X."/>
            <person name="Jin J."/>
            <person name="Gao L."/>
            <person name="Zheng W."/>
            <person name="Hao B."/>
            <person name="Liu S."/>
            <person name="Wang W."/>
            <person name="Yuan L."/>
            <person name="Cao M."/>
            <person name="McDermott J."/>
            <person name="Samudrala R."/>
            <person name="Wang J."/>
            <person name="Wong G.K."/>
            <person name="Yang H."/>
        </authorList>
    </citation>
    <scope>NUCLEOTIDE SEQUENCE [LARGE SCALE GENOMIC DNA]</scope>
    <source>
        <strain evidence="2">cv. 93-11</strain>
    </source>
</reference>
<dbReference type="Gramene" id="BGIOSGA020866-TA">
    <property type="protein sequence ID" value="BGIOSGA020866-PA"/>
    <property type="gene ID" value="BGIOSGA020866"/>
</dbReference>
<gene>
    <name evidence="1" type="ORF">OsI_23734</name>
</gene>
<accession>A2YF49</accession>
<evidence type="ECO:0000313" key="2">
    <source>
        <dbReference type="Proteomes" id="UP000007015"/>
    </source>
</evidence>
<proteinExistence type="predicted"/>
<keyword evidence="2" id="KW-1185">Reference proteome</keyword>
<sequence>MAAELWRRWRRWKRPPDPARIWRGAVTAAVTVEAVVTSAAGKESGASGWAFDNSGCGGGDRDCGHRRHDSLGRLAEGVGDGCFWQAQHRSVEGSETGLAQRVAADGSGGRLGARGAGSGDGGWLGARGAAGSGGGDLGVRRSCRWMWRGLRRMKDGRRGMPV</sequence>
<name>A2YF49_ORYSI</name>
<evidence type="ECO:0000313" key="1">
    <source>
        <dbReference type="EMBL" id="EAZ01710.1"/>
    </source>
</evidence>
<dbReference type="HOGENOM" id="CLU_078076_0_1_1"/>
<organism evidence="1 2">
    <name type="scientific">Oryza sativa subsp. indica</name>
    <name type="common">Rice</name>
    <dbReference type="NCBI Taxonomy" id="39946"/>
    <lineage>
        <taxon>Eukaryota</taxon>
        <taxon>Viridiplantae</taxon>
        <taxon>Streptophyta</taxon>
        <taxon>Embryophyta</taxon>
        <taxon>Tracheophyta</taxon>
        <taxon>Spermatophyta</taxon>
        <taxon>Magnoliopsida</taxon>
        <taxon>Liliopsida</taxon>
        <taxon>Poales</taxon>
        <taxon>Poaceae</taxon>
        <taxon>BOP clade</taxon>
        <taxon>Oryzoideae</taxon>
        <taxon>Oryzeae</taxon>
        <taxon>Oryzinae</taxon>
        <taxon>Oryza</taxon>
        <taxon>Oryza sativa</taxon>
    </lineage>
</organism>